<proteinExistence type="predicted"/>
<dbReference type="GO" id="GO:0005506">
    <property type="term" value="F:iron ion binding"/>
    <property type="evidence" value="ECO:0007669"/>
    <property type="project" value="InterPro"/>
</dbReference>
<evidence type="ECO:0000259" key="7">
    <source>
        <dbReference type="PROSITE" id="PS51918"/>
    </source>
</evidence>
<dbReference type="SFLD" id="SFLDG01081">
    <property type="entry name" value="cleavage_of_the_Ca-Cb_bond_in"/>
    <property type="match status" value="1"/>
</dbReference>
<dbReference type="CDD" id="cd01335">
    <property type="entry name" value="Radical_SAM"/>
    <property type="match status" value="1"/>
</dbReference>
<gene>
    <name evidence="8" type="ORF">QY95_00367</name>
</gene>
<dbReference type="InterPro" id="IPR034428">
    <property type="entry name" value="ThiH/NoCL/HydG-like"/>
</dbReference>
<evidence type="ECO:0000313" key="8">
    <source>
        <dbReference type="EMBL" id="KKB42518.1"/>
    </source>
</evidence>
<dbReference type="InterPro" id="IPR012726">
    <property type="entry name" value="ThiH"/>
</dbReference>
<keyword evidence="5" id="KW-0408">Iron</keyword>
<evidence type="ECO:0000256" key="5">
    <source>
        <dbReference type="ARBA" id="ARBA00023004"/>
    </source>
</evidence>
<dbReference type="EMBL" id="JWIR02000012">
    <property type="protein sequence ID" value="KKB42518.1"/>
    <property type="molecule type" value="Genomic_DNA"/>
</dbReference>
<dbReference type="PANTHER" id="PTHR43583">
    <property type="entry name" value="2-IMINOACETATE SYNTHASE"/>
    <property type="match status" value="1"/>
</dbReference>
<keyword evidence="4" id="KW-0479">Metal-binding</keyword>
<dbReference type="AlphaFoldDB" id="A0A0F5HZI2"/>
<reference evidence="8" key="1">
    <citation type="submission" date="2015-02" db="EMBL/GenBank/DDBJ databases">
        <title>Genome Assembly of Bacillaceae bacterium MTCC 8252.</title>
        <authorList>
            <person name="Verma A."/>
            <person name="Khatri I."/>
            <person name="Mual P."/>
            <person name="Subramanian S."/>
            <person name="Krishnamurthi S."/>
        </authorList>
    </citation>
    <scope>NUCLEOTIDE SEQUENCE [LARGE SCALE GENOMIC DNA]</scope>
    <source>
        <strain evidence="8">MTCC 8252</strain>
    </source>
</reference>
<evidence type="ECO:0000256" key="2">
    <source>
        <dbReference type="ARBA" id="ARBA00022485"/>
    </source>
</evidence>
<dbReference type="SFLD" id="SFLDG01060">
    <property type="entry name" value="BATS_domain_containing"/>
    <property type="match status" value="1"/>
</dbReference>
<dbReference type="NCBIfam" id="TIGR02351">
    <property type="entry name" value="thiH"/>
    <property type="match status" value="1"/>
</dbReference>
<sequence length="392" mass="44211">MSFYNIYDEIKTQPYEQLFNGVTPQEVEAVLQKSQLDERDLLVLLSPAAENYLEKMAQKAHKLTVQHFGKVISLYAPLYLTDYCVNKCTYCSFSLDNDFPRRKLSAIEIDQEAKALKSMGIQHVILLTGESRKHSSVAYLAESARLVKAHAASIAIEVQPLDTEEYKQLCQSGVDGLTVYQEVYNEDIYKEIHVKGPKRNYRYRLDAPERGCQAGMRTVNIGALLGLDDWRKEVFFTSLHARYLQKKYIETEVAVSFPRIRPNLGGFAPKVNVEDKNLVQAMLAFRLFMPRAGITLSTREEAALRDQLIKLGVTKMSAASSTVVGGYATKQNDNSQFEISDSRSVEEVKMSLKRNGYQPVSKDWDILVEAEEEPVIAAAYTHNGNTRANTGV</sequence>
<dbReference type="PANTHER" id="PTHR43583:SF1">
    <property type="entry name" value="2-IMINOACETATE SYNTHASE"/>
    <property type="match status" value="1"/>
</dbReference>
<dbReference type="RefSeq" id="WP_082090061.1">
    <property type="nucleotide sequence ID" value="NZ_JWIQ02000004.1"/>
</dbReference>
<organism evidence="8 9">
    <name type="scientific">Bacillus thermotolerans</name>
    <name type="common">Quasibacillus thermotolerans</name>
    <dbReference type="NCBI Taxonomy" id="1221996"/>
    <lineage>
        <taxon>Bacteria</taxon>
        <taxon>Bacillati</taxon>
        <taxon>Bacillota</taxon>
        <taxon>Bacilli</taxon>
        <taxon>Bacillales</taxon>
        <taxon>Bacillaceae</taxon>
        <taxon>Bacillus</taxon>
    </lineage>
</organism>
<dbReference type="GO" id="GO:0009228">
    <property type="term" value="P:thiamine biosynthetic process"/>
    <property type="evidence" value="ECO:0007669"/>
    <property type="project" value="InterPro"/>
</dbReference>
<protein>
    <submittedName>
        <fullName evidence="8">2-iminoacetate synthase (ThiH)</fullName>
    </submittedName>
</protein>
<evidence type="ECO:0000256" key="3">
    <source>
        <dbReference type="ARBA" id="ARBA00022691"/>
    </source>
</evidence>
<keyword evidence="2" id="KW-0004">4Fe-4S</keyword>
<dbReference type="InterPro" id="IPR013785">
    <property type="entry name" value="Aldolase_TIM"/>
</dbReference>
<evidence type="ECO:0000256" key="4">
    <source>
        <dbReference type="ARBA" id="ARBA00022723"/>
    </source>
</evidence>
<keyword evidence="3" id="KW-0949">S-adenosyl-L-methionine</keyword>
<evidence type="ECO:0000256" key="6">
    <source>
        <dbReference type="ARBA" id="ARBA00023014"/>
    </source>
</evidence>
<dbReference type="InterPro" id="IPR058240">
    <property type="entry name" value="rSAM_sf"/>
</dbReference>
<dbReference type="SUPFAM" id="SSF102114">
    <property type="entry name" value="Radical SAM enzymes"/>
    <property type="match status" value="1"/>
</dbReference>
<dbReference type="Gene3D" id="3.20.20.70">
    <property type="entry name" value="Aldolase class I"/>
    <property type="match status" value="1"/>
</dbReference>
<dbReference type="SFLD" id="SFLDF00301">
    <property type="entry name" value="2-iminoacetate_synthase_(ThiH)"/>
    <property type="match status" value="1"/>
</dbReference>
<dbReference type="Proteomes" id="UP000031563">
    <property type="component" value="Unassembled WGS sequence"/>
</dbReference>
<dbReference type="GO" id="GO:0051539">
    <property type="term" value="F:4 iron, 4 sulfur cluster binding"/>
    <property type="evidence" value="ECO:0007669"/>
    <property type="project" value="UniProtKB-KW"/>
</dbReference>
<keyword evidence="6" id="KW-0411">Iron-sulfur</keyword>
<dbReference type="SMART" id="SM00876">
    <property type="entry name" value="BATS"/>
    <property type="match status" value="1"/>
</dbReference>
<dbReference type="InterPro" id="IPR010722">
    <property type="entry name" value="BATS_dom"/>
</dbReference>
<dbReference type="SFLD" id="SFLDS00029">
    <property type="entry name" value="Radical_SAM"/>
    <property type="match status" value="1"/>
</dbReference>
<evidence type="ECO:0000256" key="1">
    <source>
        <dbReference type="ARBA" id="ARBA00001966"/>
    </source>
</evidence>
<name>A0A0F5HZI2_BACTR</name>
<dbReference type="InterPro" id="IPR007197">
    <property type="entry name" value="rSAM"/>
</dbReference>
<feature type="domain" description="Radical SAM core" evidence="7">
    <location>
        <begin position="70"/>
        <end position="305"/>
    </location>
</feature>
<dbReference type="GO" id="GO:0003824">
    <property type="term" value="F:catalytic activity"/>
    <property type="evidence" value="ECO:0007669"/>
    <property type="project" value="InterPro"/>
</dbReference>
<keyword evidence="9" id="KW-1185">Reference proteome</keyword>
<accession>A0A0F5IAR0</accession>
<dbReference type="PROSITE" id="PS51918">
    <property type="entry name" value="RADICAL_SAM"/>
    <property type="match status" value="1"/>
</dbReference>
<evidence type="ECO:0000313" key="9">
    <source>
        <dbReference type="Proteomes" id="UP000031563"/>
    </source>
</evidence>
<accession>A0A0F5HZI2</accession>
<comment type="caution">
    <text evidence="8">The sequence shown here is derived from an EMBL/GenBank/DDBJ whole genome shotgun (WGS) entry which is preliminary data.</text>
</comment>
<comment type="cofactor">
    <cofactor evidence="1">
        <name>[4Fe-4S] cluster</name>
        <dbReference type="ChEBI" id="CHEBI:49883"/>
    </cofactor>
</comment>
<dbReference type="STRING" id="1221996.QY95_00367"/>
<dbReference type="Pfam" id="PF06968">
    <property type="entry name" value="BATS"/>
    <property type="match status" value="1"/>
</dbReference>
<dbReference type="Pfam" id="PF04055">
    <property type="entry name" value="Radical_SAM"/>
    <property type="match status" value="1"/>
</dbReference>
<dbReference type="OrthoDB" id="9801120at2"/>